<reference evidence="2" key="2">
    <citation type="journal article" date="2015" name="Data Brief">
        <title>Shoot transcriptome of the giant reed, Arundo donax.</title>
        <authorList>
            <person name="Barrero R.A."/>
            <person name="Guerrero F.D."/>
            <person name="Moolhuijzen P."/>
            <person name="Goolsby J.A."/>
            <person name="Tidwell J."/>
            <person name="Bellgard S.E."/>
            <person name="Bellgard M.I."/>
        </authorList>
    </citation>
    <scope>NUCLEOTIDE SEQUENCE</scope>
    <source>
        <tissue evidence="2">Shoot tissue taken approximately 20 cm above the soil surface</tissue>
    </source>
</reference>
<name>A0A0A9HHW0_ARUDO</name>
<protein>
    <submittedName>
        <fullName evidence="2">Uncharacterized protein</fullName>
    </submittedName>
</protein>
<accession>A0A0A9HHW0</accession>
<proteinExistence type="predicted"/>
<organism evidence="2">
    <name type="scientific">Arundo donax</name>
    <name type="common">Giant reed</name>
    <name type="synonym">Donax arundinaceus</name>
    <dbReference type="NCBI Taxonomy" id="35708"/>
    <lineage>
        <taxon>Eukaryota</taxon>
        <taxon>Viridiplantae</taxon>
        <taxon>Streptophyta</taxon>
        <taxon>Embryophyta</taxon>
        <taxon>Tracheophyta</taxon>
        <taxon>Spermatophyta</taxon>
        <taxon>Magnoliopsida</taxon>
        <taxon>Liliopsida</taxon>
        <taxon>Poales</taxon>
        <taxon>Poaceae</taxon>
        <taxon>PACMAD clade</taxon>
        <taxon>Arundinoideae</taxon>
        <taxon>Arundineae</taxon>
        <taxon>Arundo</taxon>
    </lineage>
</organism>
<evidence type="ECO:0000256" key="1">
    <source>
        <dbReference type="SAM" id="MobiDB-lite"/>
    </source>
</evidence>
<dbReference type="EMBL" id="GBRH01161554">
    <property type="protein sequence ID" value="JAE36342.1"/>
    <property type="molecule type" value="Transcribed_RNA"/>
</dbReference>
<reference evidence="2" key="1">
    <citation type="submission" date="2014-09" db="EMBL/GenBank/DDBJ databases">
        <authorList>
            <person name="Magalhaes I.L.F."/>
            <person name="Oliveira U."/>
            <person name="Santos F.R."/>
            <person name="Vidigal T.H.D.A."/>
            <person name="Brescovit A.D."/>
            <person name="Santos A.J."/>
        </authorList>
    </citation>
    <scope>NUCLEOTIDE SEQUENCE</scope>
    <source>
        <tissue evidence="2">Shoot tissue taken approximately 20 cm above the soil surface</tissue>
    </source>
</reference>
<feature type="region of interest" description="Disordered" evidence="1">
    <location>
        <begin position="1"/>
        <end position="22"/>
    </location>
</feature>
<evidence type="ECO:0000313" key="2">
    <source>
        <dbReference type="EMBL" id="JAE36342.1"/>
    </source>
</evidence>
<sequence length="22" mass="2484">MYPCISLRRTQSGKSDVPDDNT</sequence>
<dbReference type="AlphaFoldDB" id="A0A0A9HHW0"/>